<reference evidence="9" key="3">
    <citation type="submission" date="2021-06" db="EMBL/GenBank/DDBJ databases">
        <title>Chromosome-level genome assembly for S. haematobium.</title>
        <authorList>
            <person name="Stroehlein A.J."/>
        </authorList>
    </citation>
    <scope>NUCLEOTIDE SEQUENCE</scope>
</reference>
<organism evidence="9 10">
    <name type="scientific">Schistosoma haematobium</name>
    <name type="common">Blood fluke</name>
    <dbReference type="NCBI Taxonomy" id="6185"/>
    <lineage>
        <taxon>Eukaryota</taxon>
        <taxon>Metazoa</taxon>
        <taxon>Spiralia</taxon>
        <taxon>Lophotrochozoa</taxon>
        <taxon>Platyhelminthes</taxon>
        <taxon>Trematoda</taxon>
        <taxon>Digenea</taxon>
        <taxon>Strigeidida</taxon>
        <taxon>Schistosomatoidea</taxon>
        <taxon>Schistosomatidae</taxon>
        <taxon>Schistosoma</taxon>
    </lineage>
</organism>
<evidence type="ECO:0000256" key="4">
    <source>
        <dbReference type="ARBA" id="ARBA00023125"/>
    </source>
</evidence>
<dbReference type="Pfam" id="PF18137">
    <property type="entry name" value="WHD_ORC"/>
    <property type="match status" value="1"/>
</dbReference>
<feature type="region of interest" description="Disordered" evidence="6">
    <location>
        <begin position="206"/>
        <end position="258"/>
    </location>
</feature>
<evidence type="ECO:0000256" key="2">
    <source>
        <dbReference type="ARBA" id="ARBA00010977"/>
    </source>
</evidence>
<evidence type="ECO:0000313" key="10">
    <source>
        <dbReference type="Proteomes" id="UP000471633"/>
    </source>
</evidence>
<dbReference type="GeneID" id="24591570"/>
<evidence type="ECO:0000256" key="6">
    <source>
        <dbReference type="SAM" id="MobiDB-lite"/>
    </source>
</evidence>
<dbReference type="CTD" id="24591570"/>
<comment type="subcellular location">
    <subcellularLocation>
        <location evidence="1">Nucleus</location>
    </subcellularLocation>
</comment>
<keyword evidence="10" id="KW-1185">Reference proteome</keyword>
<dbReference type="PANTHER" id="PTHR12748">
    <property type="entry name" value="ORIGIN RECOGNITION COMPLEX SUBUNIT 3"/>
    <property type="match status" value="1"/>
</dbReference>
<dbReference type="InterPro" id="IPR040855">
    <property type="entry name" value="ORC_WH_C"/>
</dbReference>
<reference evidence="9" key="4">
    <citation type="journal article" date="2022" name="PLoS Pathog.">
        <title>Chromosome-level genome of Schistosoma haematobium underpins genome-wide explorations of molecular variation.</title>
        <authorList>
            <person name="Stroehlein A.J."/>
            <person name="Korhonen P.K."/>
            <person name="Lee V.V."/>
            <person name="Ralph S.A."/>
            <person name="Mentink-Kane M."/>
            <person name="You H."/>
            <person name="McManus D.P."/>
            <person name="Tchuente L.T."/>
            <person name="Stothard J.R."/>
            <person name="Kaur P."/>
            <person name="Dudchenko O."/>
            <person name="Aiden E.L."/>
            <person name="Yang B."/>
            <person name="Yang H."/>
            <person name="Emery A.M."/>
            <person name="Webster B.L."/>
            <person name="Brindley P.J."/>
            <person name="Rollinson D."/>
            <person name="Chang B.C.H."/>
            <person name="Gasser R.B."/>
            <person name="Young N.D."/>
        </authorList>
    </citation>
    <scope>NUCLEOTIDE SEQUENCE</scope>
</reference>
<dbReference type="Proteomes" id="UP000471633">
    <property type="component" value="Unassembled WGS sequence"/>
</dbReference>
<evidence type="ECO:0000256" key="3">
    <source>
        <dbReference type="ARBA" id="ARBA00022705"/>
    </source>
</evidence>
<dbReference type="AlphaFoldDB" id="A0A922IJK1"/>
<dbReference type="GO" id="GO:0005664">
    <property type="term" value="C:nuclear origin of replication recognition complex"/>
    <property type="evidence" value="ECO:0007669"/>
    <property type="project" value="InterPro"/>
</dbReference>
<dbReference type="GO" id="GO:0006270">
    <property type="term" value="P:DNA replication initiation"/>
    <property type="evidence" value="ECO:0007669"/>
    <property type="project" value="TreeGrafter"/>
</dbReference>
<accession>A0A922IJK1</accession>
<dbReference type="PANTHER" id="PTHR12748:SF0">
    <property type="entry name" value="ORIGIN RECOGNITION COMPLEX SUBUNIT 3"/>
    <property type="match status" value="1"/>
</dbReference>
<dbReference type="EMBL" id="AMPZ03000006">
    <property type="protein sequence ID" value="KAH9581043.1"/>
    <property type="molecule type" value="Genomic_DNA"/>
</dbReference>
<dbReference type="RefSeq" id="XP_051065250.1">
    <property type="nucleotide sequence ID" value="XM_051216657.1"/>
</dbReference>
<dbReference type="Pfam" id="PF07034">
    <property type="entry name" value="ORC3_N"/>
    <property type="match status" value="1"/>
</dbReference>
<evidence type="ECO:0000259" key="8">
    <source>
        <dbReference type="Pfam" id="PF18137"/>
    </source>
</evidence>
<name>A0A922IJK1_SCHHA</name>
<reference evidence="9" key="2">
    <citation type="journal article" date="2019" name="Gigascience">
        <title>High-quality Schistosoma haematobium genome achieved by single-molecule and long-range sequencing.</title>
        <authorList>
            <person name="Stroehlein A.J."/>
            <person name="Korhonen P.K."/>
            <person name="Chong T.M."/>
            <person name="Lim Y.L."/>
            <person name="Chan K.G."/>
            <person name="Webster B."/>
            <person name="Rollinson D."/>
            <person name="Brindley P.J."/>
            <person name="Gasser R.B."/>
            <person name="Young N.D."/>
        </authorList>
    </citation>
    <scope>NUCLEOTIDE SEQUENCE</scope>
</reference>
<feature type="domain" description="Origin recognition complex subunit 3 winged helix C-terminal" evidence="8">
    <location>
        <begin position="790"/>
        <end position="894"/>
    </location>
</feature>
<sequence>MTEFSVHHGDQKGLQLPSNHRYDQFLSVWKSIISRVEIQLRFLTSSVFTEVFNFIENSHTAWLSLHNSETNSLVNLEQIPTALLLAGVNTPDHSVIYGYLKNLILESGGHVAVISPGANTTSVRSLVSLVVQQLSDDSYHQSKRLRNDEDSDENSRVTLQDHKEPKYTSVKNFTSATRSSYLALVEWYYSGTKKYCGTSVPECNPEFKTPAPPTTPRSRSQRSTSQPRSQKSHQLCPMSVASPRLSTPTRRNQRFSLHSNEVSNTLKSELADSISSSPGPGMLSELKQNSSLLRPLVIILTEIESIPVQVLCDFIELTSLYVAGQIRGRSCSLPITFVFGLSTIPEIGFEPRFSASILSRLTIRRFSVPSPSAFLNVVLKEIIQFPGLHPTYSVLNYLMDGLFLCLDYSVKNFLQRLKFCMLEHYLKTPHPELLQSPELAYKYLTSINSRDLAKIITLDYPSLANCVVDNTTTSTPTVSYPTLPVVNNLSPQTAQQTAHRLVNKIVEHLENHLKLQYLIPYVLNWLLIIITPLSARPLGKNIGDLYRLWLKNGLVNAEEFNLTINLLGGVPKEHLLDSVQDAYDYLLKESTSLIQTQNPTSFWWSSSTLSEGRKCLNNLADSTLSWHTKLSMACQEASMNKQLSQCHQEQSTDNDTLTITAATSVSNQDTVLVKPVEFNTKRKISLRNLRQHLQEYATSSPNRPLSAITSTIHKTQWDITRKEFLNWIQLKLNELIPSFNQLPLHEVFYGPSIIENNIHSLSFTDDDSSIHAQLALSIRRRLNPPFQRCLHLALVDPGVYLQIADLKLSNSSSISSKLFDLCILYKLLIETNKMVNLYDWLMAFATILGEAVDSQNPPSQETQCRFLQGLAELQYLGCIKSTRRKVDHVIRLTWISGLQVRACLVVHSDDFRNVCPIYFHRLFLIFSSIGSWFAKKDANQIRQIKSNQYHLIIIMETPIIT</sequence>
<comment type="similarity">
    <text evidence="2">Belongs to the ORC3 family.</text>
</comment>
<dbReference type="InterPro" id="IPR020795">
    <property type="entry name" value="ORC3"/>
</dbReference>
<feature type="compositionally biased region" description="Low complexity" evidence="6">
    <location>
        <begin position="216"/>
        <end position="229"/>
    </location>
</feature>
<dbReference type="InterPro" id="IPR045667">
    <property type="entry name" value="ORC3_N"/>
</dbReference>
<dbReference type="GO" id="GO:0005656">
    <property type="term" value="C:nuclear pre-replicative complex"/>
    <property type="evidence" value="ECO:0007669"/>
    <property type="project" value="TreeGrafter"/>
</dbReference>
<reference evidence="9" key="1">
    <citation type="journal article" date="2012" name="Nat. Genet.">
        <title>Whole-genome sequence of Schistosoma haematobium.</title>
        <authorList>
            <person name="Young N.D."/>
            <person name="Jex A.R."/>
            <person name="Li B."/>
            <person name="Liu S."/>
            <person name="Yang L."/>
            <person name="Xiong Z."/>
            <person name="Li Y."/>
            <person name="Cantacessi C."/>
            <person name="Hall R.S."/>
            <person name="Xu X."/>
            <person name="Chen F."/>
            <person name="Wu X."/>
            <person name="Zerlotini A."/>
            <person name="Oliveira G."/>
            <person name="Hofmann A."/>
            <person name="Zhang G."/>
            <person name="Fang X."/>
            <person name="Kang Y."/>
            <person name="Campbell B.E."/>
            <person name="Loukas A."/>
            <person name="Ranganathan S."/>
            <person name="Rollinson D."/>
            <person name="Rinaldi G."/>
            <person name="Brindley P.J."/>
            <person name="Yang H."/>
            <person name="Wang J."/>
            <person name="Wang J."/>
            <person name="Gasser R.B."/>
        </authorList>
    </citation>
    <scope>NUCLEOTIDE SEQUENCE</scope>
</reference>
<keyword evidence="5" id="KW-0539">Nucleus</keyword>
<comment type="caution">
    <text evidence="9">The sequence shown here is derived from an EMBL/GenBank/DDBJ whole genome shotgun (WGS) entry which is preliminary data.</text>
</comment>
<keyword evidence="3" id="KW-0235">DNA replication</keyword>
<evidence type="ECO:0000256" key="5">
    <source>
        <dbReference type="ARBA" id="ARBA00023242"/>
    </source>
</evidence>
<feature type="compositionally biased region" description="Polar residues" evidence="6">
    <location>
        <begin position="244"/>
        <end position="258"/>
    </location>
</feature>
<dbReference type="CDD" id="cd20704">
    <property type="entry name" value="Orc3"/>
    <property type="match status" value="2"/>
</dbReference>
<feature type="region of interest" description="Disordered" evidence="6">
    <location>
        <begin position="140"/>
        <end position="163"/>
    </location>
</feature>
<proteinExistence type="inferred from homology"/>
<gene>
    <name evidence="9" type="primary">ORC3_1</name>
    <name evidence="9" type="ORF">MS3_00008295</name>
</gene>
<keyword evidence="4" id="KW-0238">DNA-binding</keyword>
<evidence type="ECO:0000313" key="9">
    <source>
        <dbReference type="EMBL" id="KAH9581043.1"/>
    </source>
</evidence>
<dbReference type="GO" id="GO:0003688">
    <property type="term" value="F:DNA replication origin binding"/>
    <property type="evidence" value="ECO:0007669"/>
    <property type="project" value="TreeGrafter"/>
</dbReference>
<feature type="domain" description="Origin recognition complex subunit 3 N-terminal" evidence="7">
    <location>
        <begin position="15"/>
        <end position="429"/>
    </location>
</feature>
<protein>
    <submittedName>
        <fullName evidence="9">Origin recognition complex subunit 3, variant 2</fullName>
    </submittedName>
</protein>
<dbReference type="GO" id="GO:0031261">
    <property type="term" value="C:DNA replication preinitiation complex"/>
    <property type="evidence" value="ECO:0007669"/>
    <property type="project" value="TreeGrafter"/>
</dbReference>
<evidence type="ECO:0000259" key="7">
    <source>
        <dbReference type="Pfam" id="PF07034"/>
    </source>
</evidence>
<evidence type="ECO:0000256" key="1">
    <source>
        <dbReference type="ARBA" id="ARBA00004123"/>
    </source>
</evidence>